<dbReference type="OrthoDB" id="5872537at2759"/>
<evidence type="ECO:0000313" key="4">
    <source>
        <dbReference type="WBParaSite" id="HPLM_0000486001-mRNA-1"/>
    </source>
</evidence>
<gene>
    <name evidence="2" type="ORF">HPLM_LOCUS4852</name>
</gene>
<evidence type="ECO:0000313" key="2">
    <source>
        <dbReference type="EMBL" id="VDO24146.1"/>
    </source>
</evidence>
<sequence>MGGYIAKLIATTPSCNGGIGADDITGEIAIVRKNGVTRNLDGALYRYGLEQKQLNTQRMVAAVNEVKKLEVELDRAGQNLSQVQQRHSEQDATVTMLRSRLKKVREQLAIAREAERQRNQN</sequence>
<protein>
    <submittedName>
        <fullName evidence="4">Chromosome partition protein Smc</fullName>
    </submittedName>
</protein>
<evidence type="ECO:0000256" key="1">
    <source>
        <dbReference type="SAM" id="Coils"/>
    </source>
</evidence>
<dbReference type="AlphaFoldDB" id="A0A0N4W4N0"/>
<keyword evidence="1" id="KW-0175">Coiled coil</keyword>
<dbReference type="WBParaSite" id="HPLM_0000486001-mRNA-1">
    <property type="protein sequence ID" value="HPLM_0000486001-mRNA-1"/>
    <property type="gene ID" value="HPLM_0000486001"/>
</dbReference>
<dbReference type="Proteomes" id="UP000268014">
    <property type="component" value="Unassembled WGS sequence"/>
</dbReference>
<evidence type="ECO:0000313" key="3">
    <source>
        <dbReference type="Proteomes" id="UP000268014"/>
    </source>
</evidence>
<keyword evidence="3" id="KW-1185">Reference proteome</keyword>
<reference evidence="2 3" key="2">
    <citation type="submission" date="2018-11" db="EMBL/GenBank/DDBJ databases">
        <authorList>
            <consortium name="Pathogen Informatics"/>
        </authorList>
    </citation>
    <scope>NUCLEOTIDE SEQUENCE [LARGE SCALE GENOMIC DNA]</scope>
    <source>
        <strain evidence="2 3">MHpl1</strain>
    </source>
</reference>
<dbReference type="OMA" id="INTQRMV"/>
<reference evidence="4" key="1">
    <citation type="submission" date="2017-02" db="UniProtKB">
        <authorList>
            <consortium name="WormBaseParasite"/>
        </authorList>
    </citation>
    <scope>IDENTIFICATION</scope>
</reference>
<name>A0A0N4W4N0_HAEPC</name>
<organism evidence="4">
    <name type="scientific">Haemonchus placei</name>
    <name type="common">Barber's pole worm</name>
    <dbReference type="NCBI Taxonomy" id="6290"/>
    <lineage>
        <taxon>Eukaryota</taxon>
        <taxon>Metazoa</taxon>
        <taxon>Ecdysozoa</taxon>
        <taxon>Nematoda</taxon>
        <taxon>Chromadorea</taxon>
        <taxon>Rhabditida</taxon>
        <taxon>Rhabditina</taxon>
        <taxon>Rhabditomorpha</taxon>
        <taxon>Strongyloidea</taxon>
        <taxon>Trichostrongylidae</taxon>
        <taxon>Haemonchus</taxon>
    </lineage>
</organism>
<feature type="coiled-coil region" evidence="1">
    <location>
        <begin position="59"/>
        <end position="114"/>
    </location>
</feature>
<accession>A0A0N4W4N0</accession>
<proteinExistence type="predicted"/>
<dbReference type="EMBL" id="UZAF01016260">
    <property type="protein sequence ID" value="VDO24146.1"/>
    <property type="molecule type" value="Genomic_DNA"/>
</dbReference>